<accession>A0A200Q7S2</accession>
<dbReference type="Gene3D" id="3.30.559.10">
    <property type="entry name" value="Chloramphenicol acetyltransferase-like domain"/>
    <property type="match status" value="2"/>
</dbReference>
<evidence type="ECO:0000256" key="1">
    <source>
        <dbReference type="ARBA" id="ARBA00009861"/>
    </source>
</evidence>
<comment type="caution">
    <text evidence="2">The sequence shown here is derived from an EMBL/GenBank/DDBJ whole genome shotgun (WGS) entry which is preliminary data.</text>
</comment>
<keyword evidence="3" id="KW-1185">Reference proteome</keyword>
<dbReference type="Proteomes" id="UP000195402">
    <property type="component" value="Unassembled WGS sequence"/>
</dbReference>
<keyword evidence="2" id="KW-0808">Transferase</keyword>
<dbReference type="Pfam" id="PF02458">
    <property type="entry name" value="Transferase"/>
    <property type="match status" value="1"/>
</dbReference>
<sequence length="448" mass="50945">MAPDISILHKKTVISMEEVQPGKSFNLSVLDCIMEPCNLRIILYYRFPSDTNFGMLKKKLCLSLNELLSKLPIVTGRLTMDPKLQGRWMIKCNDAGLRVMEARVEGSLEEWLESLDREKELKLLFWEEMFRKPYFWSTFYVQQLTEFEGGGLAIGLSCSHLLVDATSATMFIKAWADTNLFGKMLSPPLFHPLPPRKIFNKVENHELYTDLINHYKSSMERINPIKTSHTEEYSTVTFTFTDKMVRRCMAEASKSTPFAALAALFWVCISKVKGKKEGLINMNICLDMRNVLGLRKEFFGNCMVFNKVFGEELKEVGLANAAKAIENVVSRMGNEGIMDLIEWLDENYSRDRSSLTPMNGPDLMCANWDNLDSYSAEFESGVEPVRVSYYLEPIFGEGQVLILPSPKGEEGSMSRVAMVTLPKDQAVKLCEETLILSFSPKILMKNKG</sequence>
<dbReference type="PANTHER" id="PTHR31642">
    <property type="entry name" value="TRICHOTHECENE 3-O-ACETYLTRANSFERASE"/>
    <property type="match status" value="1"/>
</dbReference>
<dbReference type="OrthoDB" id="671439at2759"/>
<dbReference type="GO" id="GO:0016747">
    <property type="term" value="F:acyltransferase activity, transferring groups other than amino-acyl groups"/>
    <property type="evidence" value="ECO:0007669"/>
    <property type="project" value="TreeGrafter"/>
</dbReference>
<dbReference type="PANTHER" id="PTHR31642:SF26">
    <property type="entry name" value="HXXXD-TYPE ACYL-TRANSFERASE FAMILY PROTEIN"/>
    <property type="match status" value="1"/>
</dbReference>
<dbReference type="OMA" id="MSICLDM"/>
<gene>
    <name evidence="2" type="ORF">BVC80_1739g20</name>
</gene>
<dbReference type="InParanoid" id="A0A200Q7S2"/>
<dbReference type="InterPro" id="IPR050317">
    <property type="entry name" value="Plant_Fungal_Acyltransferase"/>
</dbReference>
<evidence type="ECO:0000313" key="2">
    <source>
        <dbReference type="EMBL" id="OVA06536.1"/>
    </source>
</evidence>
<dbReference type="EMBL" id="MVGT01002786">
    <property type="protein sequence ID" value="OVA06536.1"/>
    <property type="molecule type" value="Genomic_DNA"/>
</dbReference>
<name>A0A200Q7S2_MACCD</name>
<proteinExistence type="inferred from homology"/>
<protein>
    <submittedName>
        <fullName evidence="2">Transferase</fullName>
    </submittedName>
</protein>
<comment type="similarity">
    <text evidence="1">Belongs to the plant acyltransferase family.</text>
</comment>
<dbReference type="InterPro" id="IPR023213">
    <property type="entry name" value="CAT-like_dom_sf"/>
</dbReference>
<dbReference type="AlphaFoldDB" id="A0A200Q7S2"/>
<organism evidence="2 3">
    <name type="scientific">Macleaya cordata</name>
    <name type="common">Five-seeded plume-poppy</name>
    <name type="synonym">Bocconia cordata</name>
    <dbReference type="NCBI Taxonomy" id="56857"/>
    <lineage>
        <taxon>Eukaryota</taxon>
        <taxon>Viridiplantae</taxon>
        <taxon>Streptophyta</taxon>
        <taxon>Embryophyta</taxon>
        <taxon>Tracheophyta</taxon>
        <taxon>Spermatophyta</taxon>
        <taxon>Magnoliopsida</taxon>
        <taxon>Ranunculales</taxon>
        <taxon>Papaveraceae</taxon>
        <taxon>Papaveroideae</taxon>
        <taxon>Macleaya</taxon>
    </lineage>
</organism>
<reference evidence="2 3" key="1">
    <citation type="journal article" date="2017" name="Mol. Plant">
        <title>The Genome of Medicinal Plant Macleaya cordata Provides New Insights into Benzylisoquinoline Alkaloids Metabolism.</title>
        <authorList>
            <person name="Liu X."/>
            <person name="Liu Y."/>
            <person name="Huang P."/>
            <person name="Ma Y."/>
            <person name="Qing Z."/>
            <person name="Tang Q."/>
            <person name="Cao H."/>
            <person name="Cheng P."/>
            <person name="Zheng Y."/>
            <person name="Yuan Z."/>
            <person name="Zhou Y."/>
            <person name="Liu J."/>
            <person name="Tang Z."/>
            <person name="Zhuo Y."/>
            <person name="Zhang Y."/>
            <person name="Yu L."/>
            <person name="Huang J."/>
            <person name="Yang P."/>
            <person name="Peng Q."/>
            <person name="Zhang J."/>
            <person name="Jiang W."/>
            <person name="Zhang Z."/>
            <person name="Lin K."/>
            <person name="Ro D.K."/>
            <person name="Chen X."/>
            <person name="Xiong X."/>
            <person name="Shang Y."/>
            <person name="Huang S."/>
            <person name="Zeng J."/>
        </authorList>
    </citation>
    <scope>NUCLEOTIDE SEQUENCE [LARGE SCALE GENOMIC DNA]</scope>
    <source>
        <strain evidence="3">cv. BLH2017</strain>
        <tissue evidence="2">Root</tissue>
    </source>
</reference>
<evidence type="ECO:0000313" key="3">
    <source>
        <dbReference type="Proteomes" id="UP000195402"/>
    </source>
</evidence>